<evidence type="ECO:0000256" key="4">
    <source>
        <dbReference type="ARBA" id="ARBA00022801"/>
    </source>
</evidence>
<evidence type="ECO:0000256" key="5">
    <source>
        <dbReference type="ARBA" id="ARBA00022833"/>
    </source>
</evidence>
<dbReference type="HOGENOM" id="CLU_030571_3_4_9"/>
<evidence type="ECO:0000313" key="7">
    <source>
        <dbReference type="EMBL" id="EOT29830.1"/>
    </source>
</evidence>
<keyword evidence="8" id="KW-1185">Reference proteome</keyword>
<evidence type="ECO:0000256" key="2">
    <source>
        <dbReference type="ARBA" id="ARBA00007749"/>
    </source>
</evidence>
<organism evidence="7 8">
    <name type="scientific">Enterococcus saccharolyticus subsp. saccharolyticus ATCC 43076</name>
    <dbReference type="NCBI Taxonomy" id="1139996"/>
    <lineage>
        <taxon>Bacteria</taxon>
        <taxon>Bacillati</taxon>
        <taxon>Bacillota</taxon>
        <taxon>Bacilli</taxon>
        <taxon>Lactobacillales</taxon>
        <taxon>Enterococcaceae</taxon>
        <taxon>Enterococcus</taxon>
    </lineage>
</organism>
<proteinExistence type="inferred from homology"/>
<dbReference type="Gene3D" id="3.60.15.10">
    <property type="entry name" value="Ribonuclease Z/Hydroxyacylglutathione hydrolase-like"/>
    <property type="match status" value="1"/>
</dbReference>
<dbReference type="AlphaFoldDB" id="S0JMT9"/>
<dbReference type="RefSeq" id="WP_016174328.1">
    <property type="nucleotide sequence ID" value="NZ_KE136389.1"/>
</dbReference>
<dbReference type="eggNOG" id="COG0491">
    <property type="taxonomic scope" value="Bacteria"/>
</dbReference>
<dbReference type="STRING" id="41997.RV16_GL000373"/>
<comment type="cofactor">
    <cofactor evidence="1">
        <name>Zn(2+)</name>
        <dbReference type="ChEBI" id="CHEBI:29105"/>
    </cofactor>
</comment>
<evidence type="ECO:0000313" key="8">
    <source>
        <dbReference type="Proteomes" id="UP000014136"/>
    </source>
</evidence>
<dbReference type="CDD" id="cd07730">
    <property type="entry name" value="metallo-hydrolase-like_MBL-fold"/>
    <property type="match status" value="1"/>
</dbReference>
<dbReference type="InterPro" id="IPR036866">
    <property type="entry name" value="RibonucZ/Hydroxyglut_hydro"/>
</dbReference>
<sequence length="266" mass="30569">MQPIIEEISYFACGSCTNHLHWMFKGAPKETRTFPAGVFLIKHRTQGYILYDTGYSTALYQNRWKYRLYRQINPIQVTTDQLIDHQLRQRGIQPEDIRWLIVSHLHPDHIGRLNYFPNATFIMTKSAFQQLKQASLKVLIFKEFLPTDFEERTIAIEPNQQRSAFPYQPVADLFADNSLLLSAFDGHALGQGCVFLPEKNLFLAADICWGMDLLAKTNDLKPIPRLIQDNMHAYRQSCAVLQQIQADGIAVVVSHDSEECIKEVLA</sequence>
<dbReference type="InterPro" id="IPR051013">
    <property type="entry name" value="MBL_superfamily_lactonases"/>
</dbReference>
<dbReference type="SMART" id="SM00849">
    <property type="entry name" value="Lactamase_B"/>
    <property type="match status" value="1"/>
</dbReference>
<dbReference type="SUPFAM" id="SSF56281">
    <property type="entry name" value="Metallo-hydrolase/oxidoreductase"/>
    <property type="match status" value="1"/>
</dbReference>
<comment type="similarity">
    <text evidence="2">Belongs to the metallo-beta-lactamase superfamily.</text>
</comment>
<keyword evidence="3" id="KW-0479">Metal-binding</keyword>
<feature type="domain" description="Metallo-beta-lactamase" evidence="6">
    <location>
        <begin position="35"/>
        <end position="255"/>
    </location>
</feature>
<dbReference type="GO" id="GO:0016787">
    <property type="term" value="F:hydrolase activity"/>
    <property type="evidence" value="ECO:0007669"/>
    <property type="project" value="UniProtKB-KW"/>
</dbReference>
<dbReference type="Pfam" id="PF00753">
    <property type="entry name" value="Lactamase_B"/>
    <property type="match status" value="1"/>
</dbReference>
<evidence type="ECO:0000259" key="6">
    <source>
        <dbReference type="SMART" id="SM00849"/>
    </source>
</evidence>
<dbReference type="PANTHER" id="PTHR42978:SF2">
    <property type="entry name" value="102 KBASES UNSTABLE REGION: FROM 1 TO 119443"/>
    <property type="match status" value="1"/>
</dbReference>
<dbReference type="PANTHER" id="PTHR42978">
    <property type="entry name" value="QUORUM-QUENCHING LACTONASE YTNP-RELATED-RELATED"/>
    <property type="match status" value="1"/>
</dbReference>
<keyword evidence="5" id="KW-0862">Zinc</keyword>
<name>S0JMT9_9ENTE</name>
<keyword evidence="4" id="KW-0378">Hydrolase</keyword>
<evidence type="ECO:0000256" key="1">
    <source>
        <dbReference type="ARBA" id="ARBA00001947"/>
    </source>
</evidence>
<dbReference type="Proteomes" id="UP000014136">
    <property type="component" value="Unassembled WGS sequence"/>
</dbReference>
<dbReference type="GO" id="GO:0046872">
    <property type="term" value="F:metal ion binding"/>
    <property type="evidence" value="ECO:0007669"/>
    <property type="project" value="UniProtKB-KW"/>
</dbReference>
<protein>
    <recommendedName>
        <fullName evidence="6">Metallo-beta-lactamase domain-containing protein</fullName>
    </recommendedName>
</protein>
<dbReference type="PATRIC" id="fig|1139996.3.peg.513"/>
<gene>
    <name evidence="7" type="ORF">OMQ_00520</name>
</gene>
<accession>S0JMT9</accession>
<reference evidence="7 8" key="1">
    <citation type="submission" date="2013-03" db="EMBL/GenBank/DDBJ databases">
        <title>The Genome Sequence of Enterococcus saccharolyticus ATCC_43076 (Illumina only assembly).</title>
        <authorList>
            <consortium name="The Broad Institute Genomics Platform"/>
            <consortium name="The Broad Institute Genome Sequencing Center for Infectious Disease"/>
            <person name="Earl A."/>
            <person name="Russ C."/>
            <person name="Gilmore M."/>
            <person name="Surin D."/>
            <person name="Walker B."/>
            <person name="Young S."/>
            <person name="Zeng Q."/>
            <person name="Gargeya S."/>
            <person name="Fitzgerald M."/>
            <person name="Haas B."/>
            <person name="Abouelleil A."/>
            <person name="Allen A.W."/>
            <person name="Alvarado L."/>
            <person name="Arachchi H.M."/>
            <person name="Berlin A.M."/>
            <person name="Chapman S.B."/>
            <person name="Gainer-Dewar J."/>
            <person name="Goldberg J."/>
            <person name="Griggs A."/>
            <person name="Gujja S."/>
            <person name="Hansen M."/>
            <person name="Howarth C."/>
            <person name="Imamovic A."/>
            <person name="Ireland A."/>
            <person name="Larimer J."/>
            <person name="McCowan C."/>
            <person name="Murphy C."/>
            <person name="Pearson M."/>
            <person name="Poon T.W."/>
            <person name="Priest M."/>
            <person name="Roberts A."/>
            <person name="Saif S."/>
            <person name="Shea T."/>
            <person name="Sisk P."/>
            <person name="Sykes S."/>
            <person name="Wortman J."/>
            <person name="Nusbaum C."/>
            <person name="Birren B."/>
        </authorList>
    </citation>
    <scope>NUCLEOTIDE SEQUENCE [LARGE SCALE GENOMIC DNA]</scope>
    <source>
        <strain evidence="7 8">ATCC 43076</strain>
    </source>
</reference>
<dbReference type="InterPro" id="IPR001279">
    <property type="entry name" value="Metallo-B-lactamas"/>
</dbReference>
<dbReference type="EMBL" id="AHYT01000002">
    <property type="protein sequence ID" value="EOT29830.1"/>
    <property type="molecule type" value="Genomic_DNA"/>
</dbReference>
<evidence type="ECO:0000256" key="3">
    <source>
        <dbReference type="ARBA" id="ARBA00022723"/>
    </source>
</evidence>
<comment type="caution">
    <text evidence="7">The sequence shown here is derived from an EMBL/GenBank/DDBJ whole genome shotgun (WGS) entry which is preliminary data.</text>
</comment>
<dbReference type="OrthoDB" id="9802897at2"/>